<feature type="domain" description="DUF11" evidence="2">
    <location>
        <begin position="2664"/>
        <end position="2783"/>
    </location>
</feature>
<sequence>MLNQISSKLNSLIVVLFTMISIQAYAADIEVIVSPTSANYENGQLIDYQVTVKNTTAKTFRDVEIEDLVWDTLTSTESGSGKAFSSVTITASNSWGSNPGSFAANDSNLTVSDAKLFPFGSNDYLIQAKVSDDAIGQIELGKTTVRADVDGDGSSEVFVPTTPSIFTPVPYQYELDLSVDKSEYQVGASLTYTLTVTNTGSYQVQGLDISQAFQSLAVENVTGSTSSPFSKITISGKKTGSDSDLGSFATSGDLEVSDAKIAVGGKLTYTISTTVADNLVGDIVTSASAHTKDGDIETPQRTTPPVEPIVSIEHSINKTSPYLVGSERVFTVEVSNTGQGIAYGYHVKHNINELISDLGLGNNLKSEHNSSDLSGNPFAHWSVEVTDIGANSQSSYKDLGSQTDVDFDDQVSIFPNETITYQIKANISPVAIGEVKGANAAIFNSGGGLEQDAQISNIFGAERTLNVNDSEIKIVKTTKESEYIPGNTVEYEIKVSNSSSKYFANDLQVVDDLTCVQTDMAAGAGQGQAFKRWKLEPVSAEDDKGTDHGQYSYGSWTTSPVTVSPDIAPGKFVTYKLTAEVNESSVGLIIDDNPACSDNVTEEGSGVQMPEDNLRASKDVDSRYYSSGDVLTYTIRVDNDGDGFADQVHVKDEIDKLETIDIYGKTIKAFDSWTITAQAFKQSGSPSSASDTGISGSINSPDILDVDATIEPHGYIIYTIEAKTNPLANGHIQNSVTVDDSVYADRGSDPRDFSINLIKEVKTNNDANFHSERTSYSKTENEITYRLRLINKEGNGYATNVKVKDAISSIEAGILEPDNVTKKVFSSWTISAEIISDNPLLNGNSTYTNVGSFEDNKDLDTVAQIPPNVEVVYTITAQIDRSNGDEIIYKRIDNSAVIETPDSDSQSGMQDAAVVYPKAPNVVVVKTTKENEFVPGQWVEFDVTVYNRGAGYANEVKVSDDIVGMNAFSEWTIQPITDKNNSPFKTGSYPDVKSNFPDNGNIDTRIDIDPQTVQGMGFVTYRIRGLVKNDYKKDEISNTVEIHDPVNNLDQSATAEIGDSGDAKLNVSILKTADVTRFTPGEDVTYFIYLQNNSEHNADNLKLIDPLKEIKSVLANQKNNQFEDYEDQSPFEYWQFDYDDGAGWQAQTNEDLVYPPGGVNESFTLGAGETRTVKIKARVKDNVIGSRNGAGILEPIIANDAYIFRDYKQVTEESHVSHHEMERVDSGGTTTRELLVNGKKSAFYAPGDTLTYKVKVSSNNGYFNNHRVSENIKGVSVLLLDGTNANPFNDTFSVAVEKEDSDGGDGTTDGTLDGVVKDNENITTTIDVAGGDYVLYTVEGVVRDDAVGDITIGGITVEPYDYHLAFTKTVEQKNYQPGSELTYHLTIKNDGKGGAYDIPVVDTLSTIKVGLIDGSDGLAFPSGWTIEPKVLGGNPNAEVDLDKTIADNKDISTHASIPPGETIEYVVRAQVNPNAVGNIVNLLKVDGDTVSAESKADTEKYDFEKHVTKIYDVDGTTELTGGYTPGGYIEYQILLKNKNNVHLKDVPVFDDIAGITTEYFDGTTGRAFTQWTIKTDVDKSTLSNAGSVTDNANIDTEFDLAGSTFDPDGTFVKYTIKAKISEKAVGSIQNTAKVNNKHNLPSERVDMLASDVQKLHKAYTDASYATHKTTYNHTPDGQKVVYHLRLDNKGKGTEYDASLTETFSKLKSKLAQIAAGQPDNQQGVVYQPASWIVTVETSTEEVTDIGSFSGGTDVDIDIAKLSIAPGGWIDIKVESQIRDDAMTAVTIQPKYNGSGFGKSQIKPETSSLDVSKEIISIGGRPYSNGDTYKPGEEVIYHFTVTNTKPVWRDNAVLRDMLSNITVEVLGGSVTQALNDTEITHTITNGIDSDVDTYLPSYDANGDLDIVADIAPGEEIKFVIKGTIRSDALGVIDANQATGGNNEVTTPEIPPVAPDLVFEKLVTNTTADGGSCSFPSDSGTGCEYNPGGQVSYTITVENRGEGIANDVAIIDKLNAINTSTGAKAFSGLSTTILEQPSSDRFSISGNYAGNKPLDATFDLMPGDKVVFGLLGTVDADATGTITNIAKVDGQDSNSIVLGQGEADIVAAKSTDTPSYTPGSEVRYTMYIANRADSNADVRVEDEISKFMVETADGSMQTALQSWSTTATFVSNVTAAHNDASAIQTTGDIDAIVKLGAAGTEPTVLKIEVVGKVRDDAVGKFGNTLYVNNKQYDLQQHYIYPELGALKVTKETSLSPALYAPGDSIGFDIVIENTGAGYLQNVKVEDIASNIRADVVDSLLAGPVFDSWDKASSSMTIVDPSASKTVVISQTEFDAPDGFSGEFNLAPGSQIQLHLEGTVNSNVIGAITNRVNVTADNVEPASDDATYLPLDAEVTVSKNVDKSVYQAQDTLTYTIVLTNTQRVWATDVKVEDFVDRISAETIYGSTISVFDPATIEISGVSANGTTNLPALSGNYIDNSVDIAPQDIVTIAIKGQLKPEIIGEVRNLVTVGYDGKTLEDDAVSTPLIPSIEVTKEPFDPLYTPGAVNGFEIKIVNKDAAFANDIVLEDLISAVMVSTADGVDRQAFSRWTVDYSANDPMTSVDRSTYGWNSDINTNIDLAPNDTITFTIQGEVDAKAIGEIVNTAKVTYDGKEFEPSATIKPKPADITLTKTADREFYQAGQSAQFVVTVSNGGEGFANDVEIKDVMSDVLVTLVDGTNGTAFESWTIKTELSDISSSLSSTPSGNNPDIDTLADIAPNSTVTFTIDGTVNRYATTDIVNQASVDFAGQPTLDAQAIIKHRPVSLTLEKYVGETGTETEMTYEPGKESVFRVIVANQNEAFVAGIQLKDLLASMTVDTVNGAKEAAFSSWNIEVNKGNDLTQISPDPTGSNKEVDATVDLAPNDTLELVITGKVNEFANGQIDNKATMVINNSGRPQRFSAVASLLPEPDNVVITESADNPIYTAGQQATFRINLFNDSKGFANDIILRNAISGMKVPTRPDIASGNREVVNAFTDWTISATSNDPRTNINVGTLSANDDINIAGDIAPGDTVEIAITGTTDSRAMGEIVNTTHKIDEAQSATPTTRNASVETVSAMITPQAVSFAIDKTTDKGDNAEYTNDDSELTYILRVSNEGSATITGAQMVDEITKLVGANGNALFTTWKGTIEEWPSGQKKGEFTDKDLMLPDGALSLDLLPYMGNGYEIKITGELNKGLDDDITNTFTVTDPATGISGSDDVTIHVKKFADNEGELVVAKEAMKTDAQVGDVVEYEVTIVNNNESEFKNVKLVDRYPSGFAYVPGSTEITNSGPDGQFDTNDDVISTDDPAVTNSLTFNVGDMLAYGGADKTITEQVRIRYLLRVTVGATFGKYVNSAVAMAPPEGQVSGALEEKSNTATATVEVLPDKVFDTASIIGKVFEDHNKDGFQADATAFEIQLSANVSDRDYIKNTTVLIRDGKETRLKDRRHNRGEHTGHVYGVKVNSAGDYKHNYSHATQAKEPSYDYDSALVDGYEIDKLYGISKNRTLPASNKVSFQLETKTKQGFSFSVITESGTRLVFDREGNITSRHVGDKQQELSAENLDVTRNLYKDGDHYLWEIIIENKGIYEDGIPGVRLLTVEGIIIETDQYGRYHVPDQWVLDKKGKNFLVKVDTDSLPTGMKVISENPRVQRISPNKLTKFNFSVSVEEKE</sequence>
<protein>
    <recommendedName>
        <fullName evidence="2">DUF11 domain-containing protein</fullName>
    </recommendedName>
</protein>
<dbReference type="Pfam" id="PF01345">
    <property type="entry name" value="DUF11"/>
    <property type="match status" value="2"/>
</dbReference>
<dbReference type="PANTHER" id="PTHR34819">
    <property type="entry name" value="LARGE CYSTEINE-RICH PERIPLASMIC PROTEIN OMCB"/>
    <property type="match status" value="1"/>
</dbReference>
<proteinExistence type="predicted"/>
<accession>E8LZ07</accession>
<evidence type="ECO:0000259" key="2">
    <source>
        <dbReference type="Pfam" id="PF01345"/>
    </source>
</evidence>
<dbReference type="InterPro" id="IPR047589">
    <property type="entry name" value="DUF11_rpt"/>
</dbReference>
<dbReference type="PANTHER" id="PTHR34819:SF3">
    <property type="entry name" value="CELL SURFACE PROTEIN"/>
    <property type="match status" value="1"/>
</dbReference>
<evidence type="ECO:0000313" key="4">
    <source>
        <dbReference type="Proteomes" id="UP000004371"/>
    </source>
</evidence>
<evidence type="ECO:0000313" key="3">
    <source>
        <dbReference type="EMBL" id="EGA63993.1"/>
    </source>
</evidence>
<dbReference type="InterPro" id="IPR001434">
    <property type="entry name" value="OmcB-like_DUF11"/>
</dbReference>
<dbReference type="eggNOG" id="COG4932">
    <property type="taxonomic scope" value="Bacteria"/>
</dbReference>
<evidence type="ECO:0000256" key="1">
    <source>
        <dbReference type="SAM" id="SignalP"/>
    </source>
</evidence>
<dbReference type="EMBL" id="AEVS01000101">
    <property type="protein sequence ID" value="EGA63993.1"/>
    <property type="molecule type" value="Genomic_DNA"/>
</dbReference>
<dbReference type="eggNOG" id="COG1361">
    <property type="taxonomic scope" value="Bacteria"/>
</dbReference>
<gene>
    <name evidence="3" type="ORF">VIBR0546_05867</name>
</gene>
<comment type="caution">
    <text evidence="3">The sequence shown here is derived from an EMBL/GenBank/DDBJ whole genome shotgun (WGS) entry which is preliminary data.</text>
</comment>
<feature type="domain" description="DUF11" evidence="2">
    <location>
        <begin position="3251"/>
        <end position="3335"/>
    </location>
</feature>
<dbReference type="Proteomes" id="UP000004371">
    <property type="component" value="Unassembled WGS sequence"/>
</dbReference>
<name>E8LZ07_9VIBR</name>
<keyword evidence="1" id="KW-0732">Signal</keyword>
<dbReference type="InterPro" id="IPR051172">
    <property type="entry name" value="Chlamydia_OmcB"/>
</dbReference>
<feature type="chain" id="PRO_5003227706" description="DUF11 domain-containing protein" evidence="1">
    <location>
        <begin position="27"/>
        <end position="3687"/>
    </location>
</feature>
<dbReference type="STRING" id="945543.VIBR0546_05867"/>
<keyword evidence="4" id="KW-1185">Reference proteome</keyword>
<reference evidence="3 4" key="1">
    <citation type="journal article" date="2012" name="Int. J. Syst. Evol. Microbiol.">
        <title>Vibrio caribbeanicus sp. nov., isolated from the marine sponge Scleritoderma cyanea.</title>
        <authorList>
            <person name="Hoffmann M."/>
            <person name="Monday S.R."/>
            <person name="Allard M.W."/>
            <person name="Strain E.A."/>
            <person name="Whittaker P."/>
            <person name="Naum M."/>
            <person name="McCarthy P.J."/>
            <person name="Lopez J.V."/>
            <person name="Fischer M."/>
            <person name="Brown E.W."/>
        </authorList>
    </citation>
    <scope>NUCLEOTIDE SEQUENCE [LARGE SCALE GENOMIC DNA]</scope>
    <source>
        <strain evidence="3 4">LMG 20546</strain>
    </source>
</reference>
<dbReference type="NCBIfam" id="TIGR01451">
    <property type="entry name" value="B_ant_repeat"/>
    <property type="match status" value="3"/>
</dbReference>
<organism evidence="3 4">
    <name type="scientific">Vibrio brasiliensis LMG 20546</name>
    <dbReference type="NCBI Taxonomy" id="945543"/>
    <lineage>
        <taxon>Bacteria</taxon>
        <taxon>Pseudomonadati</taxon>
        <taxon>Pseudomonadota</taxon>
        <taxon>Gammaproteobacteria</taxon>
        <taxon>Vibrionales</taxon>
        <taxon>Vibrionaceae</taxon>
        <taxon>Vibrio</taxon>
        <taxon>Vibrio oreintalis group</taxon>
    </lineage>
</organism>
<feature type="signal peptide" evidence="1">
    <location>
        <begin position="1"/>
        <end position="26"/>
    </location>
</feature>
<dbReference type="Gene3D" id="2.60.40.740">
    <property type="match status" value="1"/>
</dbReference>